<evidence type="ECO:0000256" key="1">
    <source>
        <dbReference type="SAM" id="Phobius"/>
    </source>
</evidence>
<evidence type="ECO:0000313" key="3">
    <source>
        <dbReference type="EMBL" id="OGG98691.1"/>
    </source>
</evidence>
<organism evidence="3 4">
    <name type="scientific">Candidatus Kuenenbacteria bacterium RIFCSPHIGHO2_12_FULL_42_14</name>
    <dbReference type="NCBI Taxonomy" id="1798563"/>
    <lineage>
        <taxon>Bacteria</taxon>
        <taxon>Candidatus Kueneniibacteriota</taxon>
    </lineage>
</organism>
<proteinExistence type="predicted"/>
<keyword evidence="1" id="KW-0812">Transmembrane</keyword>
<dbReference type="AlphaFoldDB" id="A0A1F6GKN7"/>
<evidence type="ECO:0000313" key="4">
    <source>
        <dbReference type="Proteomes" id="UP000176968"/>
    </source>
</evidence>
<protein>
    <recommendedName>
        <fullName evidence="2">DUF5698 domain-containing protein</fullName>
    </recommendedName>
</protein>
<feature type="domain" description="DUF5698" evidence="2">
    <location>
        <begin position="20"/>
        <end position="69"/>
    </location>
</feature>
<keyword evidence="1" id="KW-1133">Transmembrane helix</keyword>
<dbReference type="Pfam" id="PF18955">
    <property type="entry name" value="DUF5698"/>
    <property type="match status" value="1"/>
</dbReference>
<accession>A0A1F6GKN7</accession>
<reference evidence="3 4" key="1">
    <citation type="journal article" date="2016" name="Nat. Commun.">
        <title>Thousands of microbial genomes shed light on interconnected biogeochemical processes in an aquifer system.</title>
        <authorList>
            <person name="Anantharaman K."/>
            <person name="Brown C.T."/>
            <person name="Hug L.A."/>
            <person name="Sharon I."/>
            <person name="Castelle C.J."/>
            <person name="Probst A.J."/>
            <person name="Thomas B.C."/>
            <person name="Singh A."/>
            <person name="Wilkins M.J."/>
            <person name="Karaoz U."/>
            <person name="Brodie E.L."/>
            <person name="Williams K.H."/>
            <person name="Hubbard S.S."/>
            <person name="Banfield J.F."/>
        </authorList>
    </citation>
    <scope>NUCLEOTIDE SEQUENCE [LARGE SCALE GENOMIC DNA]</scope>
</reference>
<dbReference type="InterPro" id="IPR044035">
    <property type="entry name" value="DUF5698"/>
</dbReference>
<feature type="transmembrane region" description="Helical" evidence="1">
    <location>
        <begin position="55"/>
        <end position="75"/>
    </location>
</feature>
<dbReference type="EMBL" id="MFMY01000042">
    <property type="protein sequence ID" value="OGG98691.1"/>
    <property type="molecule type" value="Genomic_DNA"/>
</dbReference>
<evidence type="ECO:0000259" key="2">
    <source>
        <dbReference type="Pfam" id="PF18955"/>
    </source>
</evidence>
<sequence length="87" mass="9861">MMLFFVGILEMLIVTAWTKVVTKNQIIASGVVTMINILIWYYVLETIVNDISNWLLILLYAFGCALGTVASTLYFKNKEAKEAQPRV</sequence>
<name>A0A1F6GKN7_9BACT</name>
<keyword evidence="1" id="KW-0472">Membrane</keyword>
<comment type="caution">
    <text evidence="3">The sequence shown here is derived from an EMBL/GenBank/DDBJ whole genome shotgun (WGS) entry which is preliminary data.</text>
</comment>
<dbReference type="Proteomes" id="UP000176968">
    <property type="component" value="Unassembled WGS sequence"/>
</dbReference>
<feature type="transmembrane region" description="Helical" evidence="1">
    <location>
        <begin position="26"/>
        <end position="43"/>
    </location>
</feature>
<gene>
    <name evidence="3" type="ORF">A3E04_00390</name>
</gene>